<reference evidence="1 2" key="1">
    <citation type="submission" date="2017-06" db="EMBL/GenBank/DDBJ databases">
        <authorList>
            <person name="Kim H.J."/>
            <person name="Triplett B.A."/>
        </authorList>
    </citation>
    <scope>NUCLEOTIDE SEQUENCE [LARGE SCALE GENOMIC DNA]</scope>
    <source>
        <strain evidence="1 2">DSM 14713</strain>
    </source>
</reference>
<protein>
    <recommendedName>
        <fullName evidence="3">Nucleotidyl transferase AbiEii/AbiGii toxin family protein</fullName>
    </recommendedName>
</protein>
<dbReference type="Gene3D" id="3.10.450.620">
    <property type="entry name" value="JHP933, nucleotidyltransferase-like core domain"/>
    <property type="match status" value="1"/>
</dbReference>
<proteinExistence type="predicted"/>
<evidence type="ECO:0000313" key="1">
    <source>
        <dbReference type="EMBL" id="ATB29698.1"/>
    </source>
</evidence>
<dbReference type="AlphaFoldDB" id="A0A250IEM7"/>
<sequence>MNFVHDDPDFDDLLRITANQRRLSLGLVEKDYWVTHTLWALHATGFEVWFKGGTSLSKGFSLIHRFSEDLDLKLDPGTVALPAVSNWKSEGTQATSQRRAYFEALPTLACVPGTSAVLDTDSADKHWFQANVRVSYPARHRGDLGGVLRPFVLLEVGNARVTPFVRRDMQSFVHDELMRLGQLDDFADNRPKEVRCVHPLVTLLEKLDALQRHVPRADREPASFVRHYEDAALIIAAEATLPSLLDYPDVGALVTEMRKQKQIAPPPRPDSLAFSLQPGARTKAIRDAFAAIQPMFWGPRMTLDEATDSIRAWLERTPLPSG</sequence>
<evidence type="ECO:0000313" key="2">
    <source>
        <dbReference type="Proteomes" id="UP000217289"/>
    </source>
</evidence>
<keyword evidence="2" id="KW-1185">Reference proteome</keyword>
<dbReference type="EMBL" id="CP022163">
    <property type="protein sequence ID" value="ATB29698.1"/>
    <property type="molecule type" value="Genomic_DNA"/>
</dbReference>
<organism evidence="1 2">
    <name type="scientific">Melittangium boletus DSM 14713</name>
    <dbReference type="NCBI Taxonomy" id="1294270"/>
    <lineage>
        <taxon>Bacteria</taxon>
        <taxon>Pseudomonadati</taxon>
        <taxon>Myxococcota</taxon>
        <taxon>Myxococcia</taxon>
        <taxon>Myxococcales</taxon>
        <taxon>Cystobacterineae</taxon>
        <taxon>Archangiaceae</taxon>
        <taxon>Melittangium</taxon>
    </lineage>
</organism>
<name>A0A250IEM7_9BACT</name>
<dbReference type="InterPro" id="IPR014942">
    <property type="entry name" value="AbiEii"/>
</dbReference>
<evidence type="ECO:0008006" key="3">
    <source>
        <dbReference type="Google" id="ProtNLM"/>
    </source>
</evidence>
<dbReference type="KEGG" id="mbd:MEBOL_003153"/>
<gene>
    <name evidence="1" type="ORF">MEBOL_003153</name>
</gene>
<dbReference type="Proteomes" id="UP000217289">
    <property type="component" value="Chromosome"/>
</dbReference>
<accession>A0A250IEM7</accession>
<dbReference type="OrthoDB" id="5504847at2"/>
<dbReference type="Pfam" id="PF08843">
    <property type="entry name" value="AbiEii"/>
    <property type="match status" value="1"/>
</dbReference>
<dbReference type="RefSeq" id="WP_095978239.1">
    <property type="nucleotide sequence ID" value="NZ_CP022163.1"/>
</dbReference>